<comment type="caution">
    <text evidence="1">The sequence shown here is derived from an EMBL/GenBank/DDBJ whole genome shotgun (WGS) entry which is preliminary data.</text>
</comment>
<dbReference type="EMBL" id="JAAWVT010000009">
    <property type="protein sequence ID" value="NKG22234.1"/>
    <property type="molecule type" value="Genomic_DNA"/>
</dbReference>
<name>A0ABX1G862_9MICC</name>
<evidence type="ECO:0000313" key="2">
    <source>
        <dbReference type="Proteomes" id="UP000746595"/>
    </source>
</evidence>
<dbReference type="RefSeq" id="WP_168153022.1">
    <property type="nucleotide sequence ID" value="NZ_JAAWVT010000009.1"/>
</dbReference>
<evidence type="ECO:0008006" key="3">
    <source>
        <dbReference type="Google" id="ProtNLM"/>
    </source>
</evidence>
<keyword evidence="2" id="KW-1185">Reference proteome</keyword>
<organism evidence="1 2">
    <name type="scientific">Paeniglutamicibacter terrestris</name>
    <dbReference type="NCBI Taxonomy" id="2723403"/>
    <lineage>
        <taxon>Bacteria</taxon>
        <taxon>Bacillati</taxon>
        <taxon>Actinomycetota</taxon>
        <taxon>Actinomycetes</taxon>
        <taxon>Micrococcales</taxon>
        <taxon>Micrococcaceae</taxon>
        <taxon>Paeniglutamicibacter</taxon>
    </lineage>
</organism>
<accession>A0ABX1G862</accession>
<sequence>MNALKQGDRIKVTDKRSIYLGYFGTAEKVDEHTVHIRMDNGGEMKKSIESAADPKQLRILA</sequence>
<gene>
    <name evidence="1" type="ORF">HED64_16165</name>
</gene>
<protein>
    <recommendedName>
        <fullName evidence="3">KOW domain-containing protein</fullName>
    </recommendedName>
</protein>
<evidence type="ECO:0000313" key="1">
    <source>
        <dbReference type="EMBL" id="NKG22234.1"/>
    </source>
</evidence>
<dbReference type="Proteomes" id="UP000746595">
    <property type="component" value="Unassembled WGS sequence"/>
</dbReference>
<reference evidence="1 2" key="1">
    <citation type="submission" date="2020-04" db="EMBL/GenBank/DDBJ databases">
        <title>Paeniglutamicibacter sp. ANT13_2, a novel actinomycete isolated from sediment in Antarctica.</title>
        <authorList>
            <person name="Sakdapetsiri C."/>
            <person name="Pinyakong O."/>
        </authorList>
    </citation>
    <scope>NUCLEOTIDE SEQUENCE [LARGE SCALE GENOMIC DNA]</scope>
    <source>
        <strain evidence="1 2">ANT13_2</strain>
    </source>
</reference>
<proteinExistence type="predicted"/>